<keyword evidence="1" id="KW-0238">DNA-binding</keyword>
<dbReference type="PANTHER" id="PTHR30204">
    <property type="entry name" value="REDOX-CYCLING DRUG-SENSING TRANSCRIPTIONAL ACTIVATOR SOXR"/>
    <property type="match status" value="1"/>
</dbReference>
<dbReference type="EMBL" id="UINC01008254">
    <property type="protein sequence ID" value="SVA37182.1"/>
    <property type="molecule type" value="Genomic_DNA"/>
</dbReference>
<organism evidence="3">
    <name type="scientific">marine metagenome</name>
    <dbReference type="NCBI Taxonomy" id="408172"/>
    <lineage>
        <taxon>unclassified sequences</taxon>
        <taxon>metagenomes</taxon>
        <taxon>ecological metagenomes</taxon>
    </lineage>
</organism>
<evidence type="ECO:0000256" key="1">
    <source>
        <dbReference type="ARBA" id="ARBA00023125"/>
    </source>
</evidence>
<dbReference type="CDD" id="cd04776">
    <property type="entry name" value="HTH_GnyR"/>
    <property type="match status" value="1"/>
</dbReference>
<name>A0A381VA02_9ZZZZ</name>
<evidence type="ECO:0000313" key="3">
    <source>
        <dbReference type="EMBL" id="SVA37182.1"/>
    </source>
</evidence>
<dbReference type="SUPFAM" id="SSF46955">
    <property type="entry name" value="Putative DNA-binding domain"/>
    <property type="match status" value="1"/>
</dbReference>
<protein>
    <recommendedName>
        <fullName evidence="2">HTH merR-type domain-containing protein</fullName>
    </recommendedName>
</protein>
<dbReference type="GO" id="GO:0003677">
    <property type="term" value="F:DNA binding"/>
    <property type="evidence" value="ECO:0007669"/>
    <property type="project" value="UniProtKB-KW"/>
</dbReference>
<feature type="domain" description="HTH merR-type" evidence="2">
    <location>
        <begin position="4"/>
        <end position="71"/>
    </location>
</feature>
<evidence type="ECO:0000259" key="2">
    <source>
        <dbReference type="PROSITE" id="PS50937"/>
    </source>
</evidence>
<dbReference type="InterPro" id="IPR009061">
    <property type="entry name" value="DNA-bd_dom_put_sf"/>
</dbReference>
<dbReference type="InterPro" id="IPR047057">
    <property type="entry name" value="MerR_fam"/>
</dbReference>
<sequence>MADLYTISELAREFDITTRTIRFYEDEGLLQPGRNGRQRIYARRDYIRLKLILRGKRLGLSLSEISDIIELYDSDQGETGQLASFLDSIRERRSVLKQQRTDIDATLHELQRIERRCRNRLKTLS</sequence>
<dbReference type="Pfam" id="PF13411">
    <property type="entry name" value="MerR_1"/>
    <property type="match status" value="1"/>
</dbReference>
<accession>A0A381VA02</accession>
<dbReference type="SMART" id="SM00422">
    <property type="entry name" value="HTH_MERR"/>
    <property type="match status" value="1"/>
</dbReference>
<dbReference type="AlphaFoldDB" id="A0A381VA02"/>
<gene>
    <name evidence="3" type="ORF">METZ01_LOCUS90036</name>
</gene>
<proteinExistence type="predicted"/>
<reference evidence="3" key="1">
    <citation type="submission" date="2018-05" db="EMBL/GenBank/DDBJ databases">
        <authorList>
            <person name="Lanie J.A."/>
            <person name="Ng W.-L."/>
            <person name="Kazmierczak K.M."/>
            <person name="Andrzejewski T.M."/>
            <person name="Davidsen T.M."/>
            <person name="Wayne K.J."/>
            <person name="Tettelin H."/>
            <person name="Glass J.I."/>
            <person name="Rusch D."/>
            <person name="Podicherti R."/>
            <person name="Tsui H.-C.T."/>
            <person name="Winkler M.E."/>
        </authorList>
    </citation>
    <scope>NUCLEOTIDE SEQUENCE</scope>
</reference>
<dbReference type="PROSITE" id="PS50937">
    <property type="entry name" value="HTH_MERR_2"/>
    <property type="match status" value="1"/>
</dbReference>
<dbReference type="PANTHER" id="PTHR30204:SF58">
    <property type="entry name" value="HTH-TYPE TRANSCRIPTIONAL REGULATOR YFMP"/>
    <property type="match status" value="1"/>
</dbReference>
<dbReference type="GO" id="GO:0003700">
    <property type="term" value="F:DNA-binding transcription factor activity"/>
    <property type="evidence" value="ECO:0007669"/>
    <property type="project" value="InterPro"/>
</dbReference>
<dbReference type="Gene3D" id="1.10.1660.10">
    <property type="match status" value="1"/>
</dbReference>
<dbReference type="InterPro" id="IPR000551">
    <property type="entry name" value="MerR-type_HTH_dom"/>
</dbReference>